<dbReference type="EMBL" id="CP036200">
    <property type="protein sequence ID" value="QBF84771.1"/>
    <property type="molecule type" value="Genomic_DNA"/>
</dbReference>
<sequence length="670" mass="73405">MINNYKSWPLAKQIGSLALLLSVIVFSLMSLVSYMTSSQVLTDKATKALIGQMHGNSKLIELQYNSMLELARRNADILKVMYPGNFYLKDKRVKVLGVRAPSIYHEHELLNGAKSKVDRFAKLTSGNATMFVRDGDDFVRVSTSLRKPDGQRAIGTKLGKQHPGYKLLMQGKEYEGHAKLFGRDYMTVYRPIFDDNRQVIGIMFIGFDISMSVNQIQQTLKELTVEDTGFYMLISNSDYKIISHPQVTGDQEFDLSFLNGLDKQSAMQTETFNEFESPDGHTMVSYTVAVNGWNWTMIGMTKLSEFNDGSVTLLKVILGLAAVGIALISVLLFAVINKTTAPLAKLQTQMANLGAGDLSQQFDNVSAQSNNEIDQITLSTSKMAENLSELIHSLQQSVISLEAQANHGQENAELNGQEAQTLLGQTEQIATAIEEMSSSVREVADNASRGAVQSQQVDVSSREGHQQLDHVVHALEELSEQLDQSQTNIEKVTTESEAISKVTEVINGIAEQTNLLALNAAIEAARAGEQGRGFAVVADEVRSLAQRTQTSISEIGSTIGRLQAQVKLTAEQMQHCQQLGQRSAQQGETVNEQLSQINASIEELALFTTSIASATEQQSAVANDISSNLHSISTLAKDSHVRADMDVSSAKELAQMAKDIKQKIGVFKVS</sequence>
<dbReference type="SMART" id="SM00283">
    <property type="entry name" value="MA"/>
    <property type="match status" value="1"/>
</dbReference>
<keyword evidence="12" id="KW-1185">Reference proteome</keyword>
<dbReference type="Pfam" id="PF00015">
    <property type="entry name" value="MCPsignal"/>
    <property type="match status" value="1"/>
</dbReference>
<dbReference type="GO" id="GO:0007165">
    <property type="term" value="P:signal transduction"/>
    <property type="evidence" value="ECO:0007669"/>
    <property type="project" value="UniProtKB-KW"/>
</dbReference>
<dbReference type="PANTHER" id="PTHR32089:SF74">
    <property type="entry name" value="METHYL-ACCEPTING CHEMOTAXIS PROTEIN AER"/>
    <property type="match status" value="1"/>
</dbReference>
<dbReference type="KEGG" id="smai:EXU30_03015"/>
<dbReference type="CDD" id="cd06225">
    <property type="entry name" value="HAMP"/>
    <property type="match status" value="1"/>
</dbReference>
<evidence type="ECO:0000259" key="8">
    <source>
        <dbReference type="PROSITE" id="PS50111"/>
    </source>
</evidence>
<organism evidence="11 12">
    <name type="scientific">Shewanella maritima</name>
    <dbReference type="NCBI Taxonomy" id="2520507"/>
    <lineage>
        <taxon>Bacteria</taxon>
        <taxon>Pseudomonadati</taxon>
        <taxon>Pseudomonadota</taxon>
        <taxon>Gammaproteobacteria</taxon>
        <taxon>Alteromonadales</taxon>
        <taxon>Shewanellaceae</taxon>
        <taxon>Shewanella</taxon>
    </lineage>
</organism>
<comment type="similarity">
    <text evidence="4">Belongs to the methyl-accepting chemotaxis (MCP) protein family.</text>
</comment>
<feature type="coiled-coil region" evidence="6">
    <location>
        <begin position="468"/>
        <end position="495"/>
    </location>
</feature>
<dbReference type="GO" id="GO:0005886">
    <property type="term" value="C:plasma membrane"/>
    <property type="evidence" value="ECO:0007669"/>
    <property type="project" value="UniProtKB-SubCell"/>
</dbReference>
<keyword evidence="3 5" id="KW-0807">Transducer</keyword>
<accession>A0A411PMQ7</accession>
<dbReference type="PRINTS" id="PR00260">
    <property type="entry name" value="CHEMTRNSDUCR"/>
</dbReference>
<feature type="transmembrane region" description="Helical" evidence="7">
    <location>
        <begin position="312"/>
        <end position="336"/>
    </location>
</feature>
<dbReference type="GO" id="GO:0006935">
    <property type="term" value="P:chemotaxis"/>
    <property type="evidence" value="ECO:0007669"/>
    <property type="project" value="InterPro"/>
</dbReference>
<feature type="domain" description="HAMP" evidence="10">
    <location>
        <begin position="337"/>
        <end position="392"/>
    </location>
</feature>
<dbReference type="Gene3D" id="3.30.450.20">
    <property type="entry name" value="PAS domain"/>
    <property type="match status" value="1"/>
</dbReference>
<evidence type="ECO:0000256" key="3">
    <source>
        <dbReference type="ARBA" id="ARBA00023224"/>
    </source>
</evidence>
<dbReference type="PROSITE" id="PS50192">
    <property type="entry name" value="T_SNARE"/>
    <property type="match status" value="1"/>
</dbReference>
<dbReference type="CDD" id="cd11386">
    <property type="entry name" value="MCP_signal"/>
    <property type="match status" value="1"/>
</dbReference>
<dbReference type="SUPFAM" id="SSF58104">
    <property type="entry name" value="Methyl-accepting chemotaxis protein (MCP) signaling domain"/>
    <property type="match status" value="1"/>
</dbReference>
<dbReference type="Pfam" id="PF00672">
    <property type="entry name" value="HAMP"/>
    <property type="match status" value="1"/>
</dbReference>
<dbReference type="Gene3D" id="6.10.340.10">
    <property type="match status" value="1"/>
</dbReference>
<dbReference type="SMART" id="SM00304">
    <property type="entry name" value="HAMP"/>
    <property type="match status" value="2"/>
</dbReference>
<dbReference type="PANTHER" id="PTHR32089">
    <property type="entry name" value="METHYL-ACCEPTING CHEMOTAXIS PROTEIN MCPB"/>
    <property type="match status" value="1"/>
</dbReference>
<feature type="domain" description="Methyl-accepting transducer" evidence="8">
    <location>
        <begin position="397"/>
        <end position="633"/>
    </location>
</feature>
<dbReference type="Pfam" id="PF17201">
    <property type="entry name" value="Cache_3-Cache_2"/>
    <property type="match status" value="1"/>
</dbReference>
<dbReference type="OrthoDB" id="9763018at2"/>
<dbReference type="PROSITE" id="PS50885">
    <property type="entry name" value="HAMP"/>
    <property type="match status" value="1"/>
</dbReference>
<dbReference type="InterPro" id="IPR004089">
    <property type="entry name" value="MCPsignal_dom"/>
</dbReference>
<proteinExistence type="inferred from homology"/>
<dbReference type="PROSITE" id="PS50111">
    <property type="entry name" value="CHEMOTAXIS_TRANSDUC_2"/>
    <property type="match status" value="1"/>
</dbReference>
<dbReference type="InterPro" id="IPR000727">
    <property type="entry name" value="T_SNARE_dom"/>
</dbReference>
<evidence type="ECO:0000313" key="11">
    <source>
        <dbReference type="EMBL" id="QBF84771.1"/>
    </source>
</evidence>
<keyword evidence="7" id="KW-0472">Membrane</keyword>
<reference evidence="11 12" key="1">
    <citation type="submission" date="2019-02" db="EMBL/GenBank/DDBJ databases">
        <title>Shewanella sp. D4-2 isolated from Dokdo Island.</title>
        <authorList>
            <person name="Baek K."/>
        </authorList>
    </citation>
    <scope>NUCLEOTIDE SEQUENCE [LARGE SCALE GENOMIC DNA]</scope>
    <source>
        <strain evidence="11 12">D4-2</strain>
    </source>
</reference>
<evidence type="ECO:0000256" key="4">
    <source>
        <dbReference type="ARBA" id="ARBA00029447"/>
    </source>
</evidence>
<evidence type="ECO:0000256" key="1">
    <source>
        <dbReference type="ARBA" id="ARBA00004429"/>
    </source>
</evidence>
<dbReference type="InterPro" id="IPR004090">
    <property type="entry name" value="Chemotax_Me-accpt_rcpt"/>
</dbReference>
<comment type="subcellular location">
    <subcellularLocation>
        <location evidence="1">Cell inner membrane</location>
        <topology evidence="1">Multi-pass membrane protein</topology>
    </subcellularLocation>
</comment>
<evidence type="ECO:0000313" key="12">
    <source>
        <dbReference type="Proteomes" id="UP000291106"/>
    </source>
</evidence>
<dbReference type="Proteomes" id="UP000291106">
    <property type="component" value="Chromosome"/>
</dbReference>
<keyword evidence="2" id="KW-0997">Cell inner membrane</keyword>
<dbReference type="InterPro" id="IPR033462">
    <property type="entry name" value="Cache_3-Cache_2"/>
</dbReference>
<dbReference type="Gene3D" id="1.10.287.950">
    <property type="entry name" value="Methyl-accepting chemotaxis protein"/>
    <property type="match status" value="1"/>
</dbReference>
<keyword evidence="7" id="KW-0812">Transmembrane</keyword>
<gene>
    <name evidence="11" type="ORF">EXU30_03015</name>
</gene>
<keyword evidence="2" id="KW-1003">Cell membrane</keyword>
<keyword evidence="6" id="KW-0175">Coiled coil</keyword>
<evidence type="ECO:0000259" key="9">
    <source>
        <dbReference type="PROSITE" id="PS50192"/>
    </source>
</evidence>
<dbReference type="InterPro" id="IPR029151">
    <property type="entry name" value="Sensor-like_sf"/>
</dbReference>
<feature type="transmembrane region" description="Helical" evidence="7">
    <location>
        <begin position="14"/>
        <end position="34"/>
    </location>
</feature>
<dbReference type="InterPro" id="IPR003660">
    <property type="entry name" value="HAMP_dom"/>
</dbReference>
<dbReference type="GO" id="GO:0004888">
    <property type="term" value="F:transmembrane signaling receptor activity"/>
    <property type="evidence" value="ECO:0007669"/>
    <property type="project" value="InterPro"/>
</dbReference>
<dbReference type="SUPFAM" id="SSF103190">
    <property type="entry name" value="Sensory domain-like"/>
    <property type="match status" value="1"/>
</dbReference>
<name>A0A411PMQ7_9GAMM</name>
<feature type="domain" description="T-SNARE coiled-coil homology" evidence="9">
    <location>
        <begin position="584"/>
        <end position="646"/>
    </location>
</feature>
<dbReference type="AlphaFoldDB" id="A0A411PMQ7"/>
<dbReference type="FunFam" id="1.10.287.950:FF:000001">
    <property type="entry name" value="Methyl-accepting chemotaxis sensory transducer"/>
    <property type="match status" value="1"/>
</dbReference>
<evidence type="ECO:0000256" key="2">
    <source>
        <dbReference type="ARBA" id="ARBA00022519"/>
    </source>
</evidence>
<evidence type="ECO:0000256" key="7">
    <source>
        <dbReference type="SAM" id="Phobius"/>
    </source>
</evidence>
<evidence type="ECO:0000256" key="5">
    <source>
        <dbReference type="PROSITE-ProRule" id="PRU00284"/>
    </source>
</evidence>
<keyword evidence="7" id="KW-1133">Transmembrane helix</keyword>
<evidence type="ECO:0000256" key="6">
    <source>
        <dbReference type="SAM" id="Coils"/>
    </source>
</evidence>
<evidence type="ECO:0000259" key="10">
    <source>
        <dbReference type="PROSITE" id="PS50885"/>
    </source>
</evidence>
<protein>
    <submittedName>
        <fullName evidence="11">Methyl-accepting chemotaxis protein</fullName>
    </submittedName>
</protein>